<gene>
    <name evidence="4" type="ORF">EG68_05346</name>
</gene>
<dbReference type="AlphaFoldDB" id="A0A8S9YBY5"/>
<keyword evidence="1" id="KW-0245">EGF-like domain</keyword>
<reference evidence="4" key="1">
    <citation type="submission" date="2019-07" db="EMBL/GenBank/DDBJ databases">
        <title>Annotation for the trematode Paragonimus miyazaki's.</title>
        <authorList>
            <person name="Choi Y.-J."/>
        </authorList>
    </citation>
    <scope>NUCLEOTIDE SEQUENCE</scope>
    <source>
        <strain evidence="4">Japan</strain>
    </source>
</reference>
<evidence type="ECO:0000256" key="1">
    <source>
        <dbReference type="PROSITE-ProRule" id="PRU00076"/>
    </source>
</evidence>
<protein>
    <recommendedName>
        <fullName evidence="3">EGF-like domain-containing protein</fullName>
    </recommendedName>
</protein>
<dbReference type="SMART" id="SM00181">
    <property type="entry name" value="EGF"/>
    <property type="match status" value="2"/>
</dbReference>
<keyword evidence="2" id="KW-0732">Signal</keyword>
<dbReference type="PROSITE" id="PS50026">
    <property type="entry name" value="EGF_3"/>
    <property type="match status" value="1"/>
</dbReference>
<dbReference type="OrthoDB" id="6130531at2759"/>
<proteinExistence type="predicted"/>
<evidence type="ECO:0000259" key="3">
    <source>
        <dbReference type="PROSITE" id="PS50026"/>
    </source>
</evidence>
<comment type="caution">
    <text evidence="1">Lacks conserved residue(s) required for the propagation of feature annotation.</text>
</comment>
<feature type="signal peptide" evidence="2">
    <location>
        <begin position="1"/>
        <end position="29"/>
    </location>
</feature>
<dbReference type="EMBL" id="JTDE01020804">
    <property type="protein sequence ID" value="KAF7233791.1"/>
    <property type="molecule type" value="Genomic_DNA"/>
</dbReference>
<dbReference type="PANTHER" id="PTHR24033">
    <property type="entry name" value="EGF-LIKE DOMAIN-CONTAINING PROTEIN"/>
    <property type="match status" value="1"/>
</dbReference>
<dbReference type="CDD" id="cd00054">
    <property type="entry name" value="EGF_CA"/>
    <property type="match status" value="1"/>
</dbReference>
<dbReference type="Gene3D" id="2.10.25.10">
    <property type="entry name" value="Laminin"/>
    <property type="match status" value="1"/>
</dbReference>
<dbReference type="PROSITE" id="PS00022">
    <property type="entry name" value="EGF_1"/>
    <property type="match status" value="1"/>
</dbReference>
<dbReference type="InterPro" id="IPR000742">
    <property type="entry name" value="EGF"/>
</dbReference>
<feature type="domain" description="EGF-like" evidence="3">
    <location>
        <begin position="215"/>
        <end position="263"/>
    </location>
</feature>
<sequence length="596" mass="68363">MRRRLSGPATISPIVTSTLLLLAASSAFTWSILEIEIHHVHLTQRLCTKQMLCDLRLTYNLLSQPGTEQKMEFTLANVTNWKEERQIRRRDTQLKYKQTFRRKFSSNDWDQVTLQTTLRLTAPGRRYSPMNIQTSVSRLLALAPHAIVAPYHELQLTGSGIELSIYIRGYCEEGFYGRQCENTCSTPLGFHPEHIWCDQSTVYCRQGWTGLLCEQRDPCSQPNLVICQNDARCHPIYTPGQVDGETAAFRCNCQPGWTGPLCAMPELEYCRNEDRSYGTFRKSDFNWLDDKLHTVLVEGNRYSEFPEPYCLSSSQVGNRWRPYILAGNQKGATKPQGMFRSSNVQPGANESLSSELTEACEKWRESPKPRVQGMWRLIADPSGTTPTVEVNRPQMLRMWRLNQGSPGSSPSDEAQLLEDDWNYIYVEPKQSTGDIDARLSKIVTRMEPLPPVMATYNKIPECPRQLFFAEADKFGLDEIRQGFVMKALTNNTWTQHCYQMPCLLLQGHYLQPLHTKLYVTWRQALISAFPYFVNMRPSVKFTLIILRDKSAITSINFDCTANGVPMTLDQLNTAFFEHTIENWIDVVKPFSIKLDD</sequence>
<dbReference type="Proteomes" id="UP000822476">
    <property type="component" value="Unassembled WGS sequence"/>
</dbReference>
<keyword evidence="5" id="KW-1185">Reference proteome</keyword>
<evidence type="ECO:0000313" key="4">
    <source>
        <dbReference type="EMBL" id="KAF7233791.1"/>
    </source>
</evidence>
<name>A0A8S9YBY5_9TREM</name>
<comment type="caution">
    <text evidence="4">The sequence shown here is derived from an EMBL/GenBank/DDBJ whole genome shotgun (WGS) entry which is preliminary data.</text>
</comment>
<feature type="chain" id="PRO_5035868150" description="EGF-like domain-containing protein" evidence="2">
    <location>
        <begin position="30"/>
        <end position="596"/>
    </location>
</feature>
<evidence type="ECO:0000256" key="2">
    <source>
        <dbReference type="SAM" id="SignalP"/>
    </source>
</evidence>
<dbReference type="InterPro" id="IPR051830">
    <property type="entry name" value="NOTCH_homolog"/>
</dbReference>
<accession>A0A8S9YBY5</accession>
<evidence type="ECO:0000313" key="5">
    <source>
        <dbReference type="Proteomes" id="UP000822476"/>
    </source>
</evidence>
<dbReference type="PROSITE" id="PS01186">
    <property type="entry name" value="EGF_2"/>
    <property type="match status" value="1"/>
</dbReference>
<dbReference type="SUPFAM" id="SSF57196">
    <property type="entry name" value="EGF/Laminin"/>
    <property type="match status" value="1"/>
</dbReference>
<dbReference type="PANTHER" id="PTHR24033:SF151">
    <property type="entry name" value="NOTCH 2"/>
    <property type="match status" value="1"/>
</dbReference>
<keyword evidence="1" id="KW-1015">Disulfide bond</keyword>
<organism evidence="4 5">
    <name type="scientific">Paragonimus skrjabini miyazakii</name>
    <dbReference type="NCBI Taxonomy" id="59628"/>
    <lineage>
        <taxon>Eukaryota</taxon>
        <taxon>Metazoa</taxon>
        <taxon>Spiralia</taxon>
        <taxon>Lophotrochozoa</taxon>
        <taxon>Platyhelminthes</taxon>
        <taxon>Trematoda</taxon>
        <taxon>Digenea</taxon>
        <taxon>Plagiorchiida</taxon>
        <taxon>Troglotremata</taxon>
        <taxon>Troglotrematidae</taxon>
        <taxon>Paragonimus</taxon>
    </lineage>
</organism>
<feature type="disulfide bond" evidence="1">
    <location>
        <begin position="253"/>
        <end position="262"/>
    </location>
</feature>